<dbReference type="EMBL" id="SBJO01000392">
    <property type="protein sequence ID" value="KAF9761188.1"/>
    <property type="molecule type" value="Genomic_DNA"/>
</dbReference>
<evidence type="ECO:0000313" key="2">
    <source>
        <dbReference type="EMBL" id="KAF9761188.1"/>
    </source>
</evidence>
<name>A0A9P6KXD1_9MICR</name>
<evidence type="ECO:0000256" key="1">
    <source>
        <dbReference type="SAM" id="MobiDB-lite"/>
    </source>
</evidence>
<sequence length="105" mass="12259">MRYKLHLSPLVMANMKHIILGKDVLKNFPHIIQKAWNSNSHTIATMTIENPTNKNRDLMHEYADLFGTEIGEYNLFTAGRHAIDTGERKPTPQRNLRNPVHWRNK</sequence>
<dbReference type="AlphaFoldDB" id="A0A9P6KXD1"/>
<reference evidence="2 3" key="1">
    <citation type="journal article" date="2020" name="Genome Biol. Evol.">
        <title>Comparative genomics of strictly vertically transmitted, feminizing microsporidia endosymbionts of amphipod crustaceans.</title>
        <authorList>
            <person name="Cormier A."/>
            <person name="Chebbi M.A."/>
            <person name="Giraud I."/>
            <person name="Wattier R."/>
            <person name="Teixeira M."/>
            <person name="Gilbert C."/>
            <person name="Rigaud T."/>
            <person name="Cordaux R."/>
        </authorList>
    </citation>
    <scope>NUCLEOTIDE SEQUENCE [LARGE SCALE GENOMIC DNA]</scope>
    <source>
        <strain evidence="2 3">Ou3-Ou53</strain>
    </source>
</reference>
<evidence type="ECO:0000313" key="3">
    <source>
        <dbReference type="Proteomes" id="UP000740883"/>
    </source>
</evidence>
<proteinExistence type="predicted"/>
<keyword evidence="3" id="KW-1185">Reference proteome</keyword>
<comment type="caution">
    <text evidence="2">The sequence shown here is derived from an EMBL/GenBank/DDBJ whole genome shotgun (WGS) entry which is preliminary data.</text>
</comment>
<accession>A0A9P6KXD1</accession>
<gene>
    <name evidence="2" type="ORF">NGRA_2803</name>
</gene>
<feature type="region of interest" description="Disordered" evidence="1">
    <location>
        <begin position="83"/>
        <end position="105"/>
    </location>
</feature>
<protein>
    <submittedName>
        <fullName evidence="2">Uncharacterized protein</fullName>
    </submittedName>
</protein>
<dbReference type="Proteomes" id="UP000740883">
    <property type="component" value="Unassembled WGS sequence"/>
</dbReference>
<organism evidence="2 3">
    <name type="scientific">Nosema granulosis</name>
    <dbReference type="NCBI Taxonomy" id="83296"/>
    <lineage>
        <taxon>Eukaryota</taxon>
        <taxon>Fungi</taxon>
        <taxon>Fungi incertae sedis</taxon>
        <taxon>Microsporidia</taxon>
        <taxon>Nosematidae</taxon>
        <taxon>Nosema</taxon>
    </lineage>
</organism>